<gene>
    <name evidence="3" type="ORF">BDA99DRAFT_322495</name>
</gene>
<dbReference type="PROSITE" id="PS50800">
    <property type="entry name" value="SAP"/>
    <property type="match status" value="1"/>
</dbReference>
<feature type="domain" description="SAP" evidence="2">
    <location>
        <begin position="6"/>
        <end position="40"/>
    </location>
</feature>
<dbReference type="SMART" id="SM00513">
    <property type="entry name" value="SAP"/>
    <property type="match status" value="1"/>
</dbReference>
<dbReference type="InterPro" id="IPR032552">
    <property type="entry name" value="RSB_motif"/>
</dbReference>
<dbReference type="Pfam" id="PF16294">
    <property type="entry name" value="RSB_motif"/>
    <property type="match status" value="1"/>
</dbReference>
<sequence>MLPDDLSKLRVVDLKAELTQRKLPTKGKKDELIARLQQWLDENKDQDQNNGQQIEEEQQQQEEESQSELAPATAINEQQKEASPQTEAAEEKKQIDSSPMDEDTNKPSDAEVVSAPAPPVEKEPQPATTEPMNTEEEVKPTEPEPVPVPTAPVEEPKPVEQQETPMESTPVEEEKKKETKEETSAESTEPINEDLDIKGTKRKRLEPEARESPEKRSKARTEETAEKQDEKQTNSDEKAPVKRFWMDAIKTHCYVIYESEKEAQDAFSGIDGIVFPRDTGRKVQVGGLTPEQAETLIGQEQAAASKSMKLDWEKAIKAAVRGEVLESSPTPTDQGEARRHRLSGIGQITRELQKAATASVLAPGSALPPAVEERSVHLVQTDTSSGKLEQQQEPSVSAPAPTASLDELFRKTTTLPNLYYLPVAESVAKQRLEKLK</sequence>
<keyword evidence="4" id="KW-1185">Reference proteome</keyword>
<protein>
    <recommendedName>
        <fullName evidence="2">SAP domain-containing protein</fullName>
    </recommendedName>
</protein>
<dbReference type="PANTHER" id="PTHR47031">
    <property type="entry name" value="SAP DNA-BINDING DOMAIN-CONTAINING PROTEIN"/>
    <property type="match status" value="1"/>
</dbReference>
<feature type="compositionally biased region" description="Basic and acidic residues" evidence="1">
    <location>
        <begin position="172"/>
        <end position="183"/>
    </location>
</feature>
<dbReference type="Proteomes" id="UP001209540">
    <property type="component" value="Unassembled WGS sequence"/>
</dbReference>
<proteinExistence type="predicted"/>
<evidence type="ECO:0000256" key="1">
    <source>
        <dbReference type="SAM" id="MobiDB-lite"/>
    </source>
</evidence>
<dbReference type="PANTHER" id="PTHR47031:SF3">
    <property type="entry name" value="SAP DOMAIN-CONTAINING PROTEIN"/>
    <property type="match status" value="1"/>
</dbReference>
<evidence type="ECO:0000313" key="3">
    <source>
        <dbReference type="EMBL" id="KAI9270516.1"/>
    </source>
</evidence>
<feature type="region of interest" description="Disordered" evidence="1">
    <location>
        <begin position="378"/>
        <end position="403"/>
    </location>
</feature>
<evidence type="ECO:0000259" key="2">
    <source>
        <dbReference type="PROSITE" id="PS50800"/>
    </source>
</evidence>
<feature type="region of interest" description="Disordered" evidence="1">
    <location>
        <begin position="40"/>
        <end position="239"/>
    </location>
</feature>
<name>A0AAD5KGW8_9FUNG</name>
<comment type="caution">
    <text evidence="3">The sequence shown here is derived from an EMBL/GenBank/DDBJ whole genome shotgun (WGS) entry which is preliminary data.</text>
</comment>
<dbReference type="InterPro" id="IPR003034">
    <property type="entry name" value="SAP_dom"/>
</dbReference>
<dbReference type="AlphaFoldDB" id="A0AAD5KGW8"/>
<feature type="compositionally biased region" description="Polar residues" evidence="1">
    <location>
        <begin position="75"/>
        <end position="86"/>
    </location>
</feature>
<dbReference type="Gene3D" id="1.10.720.30">
    <property type="entry name" value="SAP domain"/>
    <property type="match status" value="1"/>
</dbReference>
<dbReference type="SUPFAM" id="SSF68906">
    <property type="entry name" value="SAP domain"/>
    <property type="match status" value="1"/>
</dbReference>
<dbReference type="Pfam" id="PF02037">
    <property type="entry name" value="SAP"/>
    <property type="match status" value="1"/>
</dbReference>
<reference evidence="3" key="2">
    <citation type="submission" date="2023-02" db="EMBL/GenBank/DDBJ databases">
        <authorList>
            <consortium name="DOE Joint Genome Institute"/>
            <person name="Mondo S.J."/>
            <person name="Chang Y."/>
            <person name="Wang Y."/>
            <person name="Ahrendt S."/>
            <person name="Andreopoulos W."/>
            <person name="Barry K."/>
            <person name="Beard J."/>
            <person name="Benny G.L."/>
            <person name="Blankenship S."/>
            <person name="Bonito G."/>
            <person name="Cuomo C."/>
            <person name="Desiro A."/>
            <person name="Gervers K.A."/>
            <person name="Hundley H."/>
            <person name="Kuo A."/>
            <person name="LaButti K."/>
            <person name="Lang B.F."/>
            <person name="Lipzen A."/>
            <person name="O'Donnell K."/>
            <person name="Pangilinan J."/>
            <person name="Reynolds N."/>
            <person name="Sandor L."/>
            <person name="Smith M.W."/>
            <person name="Tsang A."/>
            <person name="Grigoriev I.V."/>
            <person name="Stajich J.E."/>
            <person name="Spatafora J.W."/>
        </authorList>
    </citation>
    <scope>NUCLEOTIDE SEQUENCE</scope>
    <source>
        <strain evidence="3">RSA 2281</strain>
    </source>
</reference>
<accession>A0AAD5KGW8</accession>
<dbReference type="InterPro" id="IPR036361">
    <property type="entry name" value="SAP_dom_sf"/>
</dbReference>
<feature type="compositionally biased region" description="Basic and acidic residues" evidence="1">
    <location>
        <begin position="195"/>
        <end position="239"/>
    </location>
</feature>
<evidence type="ECO:0000313" key="4">
    <source>
        <dbReference type="Proteomes" id="UP001209540"/>
    </source>
</evidence>
<feature type="compositionally biased region" description="Polar residues" evidence="1">
    <location>
        <begin position="378"/>
        <end position="395"/>
    </location>
</feature>
<organism evidence="3 4">
    <name type="scientific">Phascolomyces articulosus</name>
    <dbReference type="NCBI Taxonomy" id="60185"/>
    <lineage>
        <taxon>Eukaryota</taxon>
        <taxon>Fungi</taxon>
        <taxon>Fungi incertae sedis</taxon>
        <taxon>Mucoromycota</taxon>
        <taxon>Mucoromycotina</taxon>
        <taxon>Mucoromycetes</taxon>
        <taxon>Mucorales</taxon>
        <taxon>Lichtheimiaceae</taxon>
        <taxon>Phascolomyces</taxon>
    </lineage>
</organism>
<feature type="compositionally biased region" description="Acidic residues" evidence="1">
    <location>
        <begin position="54"/>
        <end position="66"/>
    </location>
</feature>
<dbReference type="EMBL" id="JAIXMP010000007">
    <property type="protein sequence ID" value="KAI9270516.1"/>
    <property type="molecule type" value="Genomic_DNA"/>
</dbReference>
<reference evidence="3" key="1">
    <citation type="journal article" date="2022" name="IScience">
        <title>Evolution of zygomycete secretomes and the origins of terrestrial fungal ecologies.</title>
        <authorList>
            <person name="Chang Y."/>
            <person name="Wang Y."/>
            <person name="Mondo S."/>
            <person name="Ahrendt S."/>
            <person name="Andreopoulos W."/>
            <person name="Barry K."/>
            <person name="Beard J."/>
            <person name="Benny G.L."/>
            <person name="Blankenship S."/>
            <person name="Bonito G."/>
            <person name="Cuomo C."/>
            <person name="Desiro A."/>
            <person name="Gervers K.A."/>
            <person name="Hundley H."/>
            <person name="Kuo A."/>
            <person name="LaButti K."/>
            <person name="Lang B.F."/>
            <person name="Lipzen A."/>
            <person name="O'Donnell K."/>
            <person name="Pangilinan J."/>
            <person name="Reynolds N."/>
            <person name="Sandor L."/>
            <person name="Smith M.E."/>
            <person name="Tsang A."/>
            <person name="Grigoriev I.V."/>
            <person name="Stajich J.E."/>
            <person name="Spatafora J.W."/>
        </authorList>
    </citation>
    <scope>NUCLEOTIDE SEQUENCE</scope>
    <source>
        <strain evidence="3">RSA 2281</strain>
    </source>
</reference>